<reference evidence="6 7" key="1">
    <citation type="submission" date="2020-08" db="EMBL/GenBank/DDBJ databases">
        <title>Functional genomics of gut bacteria from endangered species of beetles.</title>
        <authorList>
            <person name="Carlos-Shanley C."/>
        </authorList>
    </citation>
    <scope>NUCLEOTIDE SEQUENCE [LARGE SCALE GENOMIC DNA]</scope>
    <source>
        <strain evidence="6 7">S00224</strain>
    </source>
</reference>
<comment type="subcellular location">
    <subcellularLocation>
        <location evidence="1">Membrane</location>
        <topology evidence="1">Single-pass membrane protein</topology>
    </subcellularLocation>
</comment>
<dbReference type="NCBIfam" id="TIGR01352">
    <property type="entry name" value="tonB_Cterm"/>
    <property type="match status" value="1"/>
</dbReference>
<dbReference type="EMBL" id="JACHLN010000002">
    <property type="protein sequence ID" value="MBB4838818.1"/>
    <property type="molecule type" value="Genomic_DNA"/>
</dbReference>
<accession>A0A7W7NRE3</accession>
<dbReference type="Gene3D" id="3.30.1150.10">
    <property type="match status" value="1"/>
</dbReference>
<keyword evidence="2" id="KW-0812">Transmembrane</keyword>
<keyword evidence="3" id="KW-1133">Transmembrane helix</keyword>
<dbReference type="SUPFAM" id="SSF74653">
    <property type="entry name" value="TolA/TonB C-terminal domain"/>
    <property type="match status" value="1"/>
</dbReference>
<dbReference type="GO" id="GO:0016020">
    <property type="term" value="C:membrane"/>
    <property type="evidence" value="ECO:0007669"/>
    <property type="project" value="UniProtKB-SubCell"/>
</dbReference>
<dbReference type="GO" id="GO:0055085">
    <property type="term" value="P:transmembrane transport"/>
    <property type="evidence" value="ECO:0007669"/>
    <property type="project" value="InterPro"/>
</dbReference>
<proteinExistence type="predicted"/>
<evidence type="ECO:0000313" key="7">
    <source>
        <dbReference type="Proteomes" id="UP000575241"/>
    </source>
</evidence>
<name>A0A7W7NRE3_9SPHN</name>
<evidence type="ECO:0000256" key="3">
    <source>
        <dbReference type="ARBA" id="ARBA00022989"/>
    </source>
</evidence>
<gene>
    <name evidence="6" type="ORF">HNP52_001887</name>
</gene>
<comment type="caution">
    <text evidence="6">The sequence shown here is derived from an EMBL/GenBank/DDBJ whole genome shotgun (WGS) entry which is preliminary data.</text>
</comment>
<sequence length="125" mass="14035">MLILTVLALLAQQDVPEQDYGRSEMISTGASPLHPESWITDHDYPAEIRRKLGRRSVKVALAVGEQGQVGGCKVVRSSGSRWLDRETCRLLLKRAEFTPAITPMGNLATEFRMILHWPPKAREPE</sequence>
<dbReference type="AlphaFoldDB" id="A0A7W7NRE3"/>
<protein>
    <submittedName>
        <fullName evidence="6">TonB family protein</fullName>
    </submittedName>
</protein>
<evidence type="ECO:0000256" key="2">
    <source>
        <dbReference type="ARBA" id="ARBA00022692"/>
    </source>
</evidence>
<dbReference type="RefSeq" id="WP_184165943.1">
    <property type="nucleotide sequence ID" value="NZ_JACHLN010000002.1"/>
</dbReference>
<dbReference type="Pfam" id="PF03544">
    <property type="entry name" value="TonB_C"/>
    <property type="match status" value="1"/>
</dbReference>
<dbReference type="InterPro" id="IPR006260">
    <property type="entry name" value="TonB/TolA_C"/>
</dbReference>
<organism evidence="6 7">
    <name type="scientific">Sphingomonas kyeonggiensis</name>
    <dbReference type="NCBI Taxonomy" id="1268553"/>
    <lineage>
        <taxon>Bacteria</taxon>
        <taxon>Pseudomonadati</taxon>
        <taxon>Pseudomonadota</taxon>
        <taxon>Alphaproteobacteria</taxon>
        <taxon>Sphingomonadales</taxon>
        <taxon>Sphingomonadaceae</taxon>
        <taxon>Sphingomonas</taxon>
    </lineage>
</organism>
<evidence type="ECO:0000259" key="5">
    <source>
        <dbReference type="Pfam" id="PF03544"/>
    </source>
</evidence>
<feature type="domain" description="TonB C-terminal" evidence="5">
    <location>
        <begin position="43"/>
        <end position="103"/>
    </location>
</feature>
<keyword evidence="4" id="KW-0472">Membrane</keyword>
<keyword evidence="7" id="KW-1185">Reference proteome</keyword>
<dbReference type="InterPro" id="IPR037682">
    <property type="entry name" value="TonB_C"/>
</dbReference>
<evidence type="ECO:0000256" key="1">
    <source>
        <dbReference type="ARBA" id="ARBA00004167"/>
    </source>
</evidence>
<evidence type="ECO:0000256" key="4">
    <source>
        <dbReference type="ARBA" id="ARBA00023136"/>
    </source>
</evidence>
<evidence type="ECO:0000313" key="6">
    <source>
        <dbReference type="EMBL" id="MBB4838818.1"/>
    </source>
</evidence>
<dbReference type="Proteomes" id="UP000575241">
    <property type="component" value="Unassembled WGS sequence"/>
</dbReference>